<proteinExistence type="predicted"/>
<keyword evidence="3" id="KW-1185">Reference proteome</keyword>
<sequence>MASGSASASPRPWRSSAPRWRRKHASSTWTRPPPGRCWATTGAGVAVWVTLPSLDDIVERNKASLEAETSDGADLERRLAPLRSQATQDAEWALTSGAFDFTVLNVRREEALQELLRAAAYCFEDPF</sequence>
<evidence type="ECO:0000313" key="2">
    <source>
        <dbReference type="EMBL" id="CAK0836571.1"/>
    </source>
</evidence>
<reference evidence="2" key="1">
    <citation type="submission" date="2023-10" db="EMBL/GenBank/DDBJ databases">
        <authorList>
            <person name="Chen Y."/>
            <person name="Shah S."/>
            <person name="Dougan E. K."/>
            <person name="Thang M."/>
            <person name="Chan C."/>
        </authorList>
    </citation>
    <scope>NUCLEOTIDE SEQUENCE [LARGE SCALE GENOMIC DNA]</scope>
</reference>
<feature type="compositionally biased region" description="Low complexity" evidence="1">
    <location>
        <begin position="1"/>
        <end position="18"/>
    </location>
</feature>
<accession>A0ABN9SVL9</accession>
<gene>
    <name evidence="2" type="ORF">PCOR1329_LOCUS33014</name>
</gene>
<organism evidence="2 3">
    <name type="scientific">Prorocentrum cordatum</name>
    <dbReference type="NCBI Taxonomy" id="2364126"/>
    <lineage>
        <taxon>Eukaryota</taxon>
        <taxon>Sar</taxon>
        <taxon>Alveolata</taxon>
        <taxon>Dinophyceae</taxon>
        <taxon>Prorocentrales</taxon>
        <taxon>Prorocentraceae</taxon>
        <taxon>Prorocentrum</taxon>
    </lineage>
</organism>
<dbReference type="EMBL" id="CAUYUJ010013669">
    <property type="protein sequence ID" value="CAK0836571.1"/>
    <property type="molecule type" value="Genomic_DNA"/>
</dbReference>
<name>A0ABN9SVL9_9DINO</name>
<evidence type="ECO:0000256" key="1">
    <source>
        <dbReference type="SAM" id="MobiDB-lite"/>
    </source>
</evidence>
<feature type="region of interest" description="Disordered" evidence="1">
    <location>
        <begin position="1"/>
        <end position="35"/>
    </location>
</feature>
<evidence type="ECO:0000313" key="3">
    <source>
        <dbReference type="Proteomes" id="UP001189429"/>
    </source>
</evidence>
<protein>
    <submittedName>
        <fullName evidence="2">Uncharacterized protein</fullName>
    </submittedName>
</protein>
<dbReference type="Proteomes" id="UP001189429">
    <property type="component" value="Unassembled WGS sequence"/>
</dbReference>
<comment type="caution">
    <text evidence="2">The sequence shown here is derived from an EMBL/GenBank/DDBJ whole genome shotgun (WGS) entry which is preliminary data.</text>
</comment>